<dbReference type="WBParaSite" id="ASIM_0000138701-mRNA-1">
    <property type="protein sequence ID" value="ASIM_0000138701-mRNA-1"/>
    <property type="gene ID" value="ASIM_0000138701"/>
</dbReference>
<evidence type="ECO:0000313" key="3">
    <source>
        <dbReference type="WBParaSite" id="ASIM_0000138701-mRNA-1"/>
    </source>
</evidence>
<gene>
    <name evidence="1" type="ORF">ASIM_LOCUS1267</name>
</gene>
<dbReference type="InterPro" id="IPR050344">
    <property type="entry name" value="Peptidase_M1_aminopeptidases"/>
</dbReference>
<dbReference type="EMBL" id="UYRR01001254">
    <property type="protein sequence ID" value="VDK18583.1"/>
    <property type="molecule type" value="Genomic_DNA"/>
</dbReference>
<accession>A0A0M3J1I4</accession>
<dbReference type="SUPFAM" id="SSF55486">
    <property type="entry name" value="Metalloproteases ('zincins'), catalytic domain"/>
    <property type="match status" value="1"/>
</dbReference>
<organism evidence="3">
    <name type="scientific">Anisakis simplex</name>
    <name type="common">Herring worm</name>
    <dbReference type="NCBI Taxonomy" id="6269"/>
    <lineage>
        <taxon>Eukaryota</taxon>
        <taxon>Metazoa</taxon>
        <taxon>Ecdysozoa</taxon>
        <taxon>Nematoda</taxon>
        <taxon>Chromadorea</taxon>
        <taxon>Rhabditida</taxon>
        <taxon>Spirurina</taxon>
        <taxon>Ascaridomorpha</taxon>
        <taxon>Ascaridoidea</taxon>
        <taxon>Anisakidae</taxon>
        <taxon>Anisakis</taxon>
        <taxon>Anisakis simplex complex</taxon>
    </lineage>
</organism>
<dbReference type="InterPro" id="IPR027268">
    <property type="entry name" value="Peptidase_M4/M1_CTD_sf"/>
</dbReference>
<dbReference type="Gene3D" id="1.10.390.10">
    <property type="entry name" value="Neutral Protease Domain 2"/>
    <property type="match status" value="1"/>
</dbReference>
<dbReference type="OrthoDB" id="10031169at2759"/>
<dbReference type="PANTHER" id="PTHR11533">
    <property type="entry name" value="PROTEASE M1 ZINC METALLOPROTEASE"/>
    <property type="match status" value="1"/>
</dbReference>
<reference evidence="1 2" key="2">
    <citation type="submission" date="2018-11" db="EMBL/GenBank/DDBJ databases">
        <authorList>
            <consortium name="Pathogen Informatics"/>
        </authorList>
    </citation>
    <scope>NUCLEOTIDE SEQUENCE [LARGE SCALE GENOMIC DNA]</scope>
</reference>
<dbReference type="GO" id="GO:0005615">
    <property type="term" value="C:extracellular space"/>
    <property type="evidence" value="ECO:0007669"/>
    <property type="project" value="TreeGrafter"/>
</dbReference>
<dbReference type="GO" id="GO:0005737">
    <property type="term" value="C:cytoplasm"/>
    <property type="evidence" value="ECO:0007669"/>
    <property type="project" value="TreeGrafter"/>
</dbReference>
<dbReference type="AlphaFoldDB" id="A0A0M3J1I4"/>
<proteinExistence type="predicted"/>
<dbReference type="PANTHER" id="PTHR11533:SF294">
    <property type="entry name" value="THYROTROPIN-RELEASING HORMONE-DEGRADING ECTOENZYME"/>
    <property type="match status" value="1"/>
</dbReference>
<evidence type="ECO:0000313" key="2">
    <source>
        <dbReference type="Proteomes" id="UP000267096"/>
    </source>
</evidence>
<dbReference type="Proteomes" id="UP000267096">
    <property type="component" value="Unassembled WGS sequence"/>
</dbReference>
<evidence type="ECO:0000313" key="1">
    <source>
        <dbReference type="EMBL" id="VDK18583.1"/>
    </source>
</evidence>
<sequence length="287" mass="32959">MIEAIARDTKSSEAIISDFRTYEDIFRCFDKPAIFFVMLQSGFGEDVVKKFSHLLIQKYAYGNAGVVEWHDLIVEAAQNKLAGQFFNQYFTEPGVPLVRVAYQPDGVLLKQETIVAAKKANNTSSLVIPLELQTDQVKEAKQILFTAKEETFALKHNGMVVVDPHRKTYAVVVYEAQIYSRLLQCAQTNACAVVNSQNMRYIAEDFCWTFLNDLIEVNDEMPTDQVKVWSEFMRLLSLTPYVKGSCACCLDKNLTKSFNVPCKWHWKDRCEHIRLVRKVQSFRNNNI</sequence>
<reference evidence="3" key="1">
    <citation type="submission" date="2017-02" db="UniProtKB">
        <authorList>
            <consortium name="WormBaseParasite"/>
        </authorList>
    </citation>
    <scope>IDENTIFICATION</scope>
</reference>
<name>A0A0M3J1I4_ANISI</name>
<dbReference type="GO" id="GO:0016020">
    <property type="term" value="C:membrane"/>
    <property type="evidence" value="ECO:0007669"/>
    <property type="project" value="TreeGrafter"/>
</dbReference>
<keyword evidence="2" id="KW-1185">Reference proteome</keyword>
<protein>
    <submittedName>
        <fullName evidence="3">Matrix non-peptidase homolog 1 (inferred by orthology to a C. elegans protein)</fullName>
    </submittedName>
</protein>